<dbReference type="CDD" id="cd15831">
    <property type="entry name" value="BTAD"/>
    <property type="match status" value="1"/>
</dbReference>
<keyword evidence="2" id="KW-0805">Transcription regulation</keyword>
<evidence type="ECO:0000313" key="7">
    <source>
        <dbReference type="EMBL" id="GAA1663551.1"/>
    </source>
</evidence>
<dbReference type="RefSeq" id="WP_344307752.1">
    <property type="nucleotide sequence ID" value="NZ_BAAANY010000003.1"/>
</dbReference>
<dbReference type="InterPro" id="IPR011990">
    <property type="entry name" value="TPR-like_helical_dom_sf"/>
</dbReference>
<dbReference type="Proteomes" id="UP001500618">
    <property type="component" value="Unassembled WGS sequence"/>
</dbReference>
<proteinExistence type="inferred from homology"/>
<evidence type="ECO:0000256" key="1">
    <source>
        <dbReference type="ARBA" id="ARBA00005820"/>
    </source>
</evidence>
<sequence>MQREPVISVRLLGQFELTVDGRPVHVAAGRQRCLTAALALSAGRPVSSHALAEWTWGEEASGRSRAALHTYVRRLRQVIGASRLITTADGYQLDVSSDCVDVLRFTDLLKAVDRVAGDRDPTQELALLREALALWRGPALADIESERLRDEVAPSLLLAWMRAVERRADLDLQLGRHGEVVGELREVTRRYPLRESLWERLIVALHRCGRTADALGVYDEMAKALRTELGVAPNAALRELRDSLAVLHPLRDRGRHPGVGGQQVPWRVRCQLPADINDFVGRGDLVEQLQRQLLSASAGPPVLVIAGLPGVGKSALATRVGHRMRTAFPDGQWHVRLDGASGHPGTPEDLLAELLATAGQPANELPTSVSGRSATLRALLADRRVLILLDDAASAEQVRPLLPGTAGNAVIVTSRRRLTGLEGAQDCAVPPLTTVESNELLSCWVDAGRLAADLDASQALISACGGLPLALRIVGGRLAARSEGNLARSGR</sequence>
<dbReference type="PANTHER" id="PTHR35807:SF1">
    <property type="entry name" value="TRANSCRIPTIONAL REGULATOR REDD"/>
    <property type="match status" value="1"/>
</dbReference>
<dbReference type="InterPro" id="IPR051677">
    <property type="entry name" value="AfsR-DnrI-RedD_regulator"/>
</dbReference>
<evidence type="ECO:0000256" key="5">
    <source>
        <dbReference type="PROSITE-ProRule" id="PRU01091"/>
    </source>
</evidence>
<dbReference type="SMART" id="SM01043">
    <property type="entry name" value="BTAD"/>
    <property type="match status" value="1"/>
</dbReference>
<name>A0ABN2G1T3_9ACTN</name>
<dbReference type="SUPFAM" id="SSF48452">
    <property type="entry name" value="TPR-like"/>
    <property type="match status" value="1"/>
</dbReference>
<dbReference type="PANTHER" id="PTHR35807">
    <property type="entry name" value="TRANSCRIPTIONAL REGULATOR REDD-RELATED"/>
    <property type="match status" value="1"/>
</dbReference>
<dbReference type="Pfam" id="PF00931">
    <property type="entry name" value="NB-ARC"/>
    <property type="match status" value="1"/>
</dbReference>
<evidence type="ECO:0000256" key="3">
    <source>
        <dbReference type="ARBA" id="ARBA00023125"/>
    </source>
</evidence>
<organism evidence="7 8">
    <name type="scientific">Fodinicola feengrottensis</name>
    <dbReference type="NCBI Taxonomy" id="435914"/>
    <lineage>
        <taxon>Bacteria</taxon>
        <taxon>Bacillati</taxon>
        <taxon>Actinomycetota</taxon>
        <taxon>Actinomycetes</taxon>
        <taxon>Mycobacteriales</taxon>
        <taxon>Fodinicola</taxon>
    </lineage>
</organism>
<gene>
    <name evidence="7" type="ORF">GCM10009765_11320</name>
</gene>
<dbReference type="SUPFAM" id="SSF46894">
    <property type="entry name" value="C-terminal effector domain of the bipartite response regulators"/>
    <property type="match status" value="1"/>
</dbReference>
<feature type="domain" description="OmpR/PhoB-type" evidence="6">
    <location>
        <begin position="1"/>
        <end position="95"/>
    </location>
</feature>
<comment type="similarity">
    <text evidence="1">Belongs to the AfsR/DnrI/RedD regulatory family.</text>
</comment>
<dbReference type="InterPro" id="IPR036388">
    <property type="entry name" value="WH-like_DNA-bd_sf"/>
</dbReference>
<dbReference type="Gene3D" id="3.40.50.300">
    <property type="entry name" value="P-loop containing nucleotide triphosphate hydrolases"/>
    <property type="match status" value="1"/>
</dbReference>
<dbReference type="InterPro" id="IPR001867">
    <property type="entry name" value="OmpR/PhoB-type_DNA-bd"/>
</dbReference>
<dbReference type="Gene3D" id="1.25.40.10">
    <property type="entry name" value="Tetratricopeptide repeat domain"/>
    <property type="match status" value="1"/>
</dbReference>
<evidence type="ECO:0000259" key="6">
    <source>
        <dbReference type="PROSITE" id="PS51755"/>
    </source>
</evidence>
<protein>
    <recommendedName>
        <fullName evidence="6">OmpR/PhoB-type domain-containing protein</fullName>
    </recommendedName>
</protein>
<evidence type="ECO:0000256" key="4">
    <source>
        <dbReference type="ARBA" id="ARBA00023163"/>
    </source>
</evidence>
<dbReference type="InterPro" id="IPR027417">
    <property type="entry name" value="P-loop_NTPase"/>
</dbReference>
<accession>A0ABN2G1T3</accession>
<dbReference type="SMART" id="SM00862">
    <property type="entry name" value="Trans_reg_C"/>
    <property type="match status" value="1"/>
</dbReference>
<keyword evidence="8" id="KW-1185">Reference proteome</keyword>
<keyword evidence="3 5" id="KW-0238">DNA-binding</keyword>
<dbReference type="InterPro" id="IPR016032">
    <property type="entry name" value="Sig_transdc_resp-reg_C-effctor"/>
</dbReference>
<keyword evidence="4" id="KW-0804">Transcription</keyword>
<comment type="caution">
    <text evidence="7">The sequence shown here is derived from an EMBL/GenBank/DDBJ whole genome shotgun (WGS) entry which is preliminary data.</text>
</comment>
<feature type="DNA-binding region" description="OmpR/PhoB-type" evidence="5">
    <location>
        <begin position="1"/>
        <end position="95"/>
    </location>
</feature>
<dbReference type="PROSITE" id="PS51755">
    <property type="entry name" value="OMPR_PHOB"/>
    <property type="match status" value="1"/>
</dbReference>
<dbReference type="Gene3D" id="1.10.10.10">
    <property type="entry name" value="Winged helix-like DNA-binding domain superfamily/Winged helix DNA-binding domain"/>
    <property type="match status" value="1"/>
</dbReference>
<dbReference type="EMBL" id="BAAANY010000003">
    <property type="protein sequence ID" value="GAA1663551.1"/>
    <property type="molecule type" value="Genomic_DNA"/>
</dbReference>
<evidence type="ECO:0000313" key="8">
    <source>
        <dbReference type="Proteomes" id="UP001500618"/>
    </source>
</evidence>
<dbReference type="InterPro" id="IPR002182">
    <property type="entry name" value="NB-ARC"/>
</dbReference>
<dbReference type="SUPFAM" id="SSF52540">
    <property type="entry name" value="P-loop containing nucleoside triphosphate hydrolases"/>
    <property type="match status" value="1"/>
</dbReference>
<reference evidence="7 8" key="1">
    <citation type="journal article" date="2019" name="Int. J. Syst. Evol. Microbiol.">
        <title>The Global Catalogue of Microorganisms (GCM) 10K type strain sequencing project: providing services to taxonomists for standard genome sequencing and annotation.</title>
        <authorList>
            <consortium name="The Broad Institute Genomics Platform"/>
            <consortium name="The Broad Institute Genome Sequencing Center for Infectious Disease"/>
            <person name="Wu L."/>
            <person name="Ma J."/>
        </authorList>
    </citation>
    <scope>NUCLEOTIDE SEQUENCE [LARGE SCALE GENOMIC DNA]</scope>
    <source>
        <strain evidence="7 8">JCM 14718</strain>
    </source>
</reference>
<dbReference type="InterPro" id="IPR005158">
    <property type="entry name" value="BTAD"/>
</dbReference>
<dbReference type="Pfam" id="PF00486">
    <property type="entry name" value="Trans_reg_C"/>
    <property type="match status" value="1"/>
</dbReference>
<evidence type="ECO:0000256" key="2">
    <source>
        <dbReference type="ARBA" id="ARBA00023015"/>
    </source>
</evidence>
<dbReference type="Pfam" id="PF03704">
    <property type="entry name" value="BTAD"/>
    <property type="match status" value="1"/>
</dbReference>
<dbReference type="PRINTS" id="PR00364">
    <property type="entry name" value="DISEASERSIST"/>
</dbReference>